<dbReference type="SUPFAM" id="SSF46946">
    <property type="entry name" value="S13-like H2TH domain"/>
    <property type="match status" value="1"/>
</dbReference>
<dbReference type="InterPro" id="IPR035937">
    <property type="entry name" value="FPG_N"/>
</dbReference>
<dbReference type="SMART" id="SM01232">
    <property type="entry name" value="H2TH"/>
    <property type="match status" value="1"/>
</dbReference>
<dbReference type="Pfam" id="PF06831">
    <property type="entry name" value="H2TH"/>
    <property type="match status" value="1"/>
</dbReference>
<evidence type="ECO:0000313" key="12">
    <source>
        <dbReference type="Proteomes" id="UP000831189"/>
    </source>
</evidence>
<protein>
    <submittedName>
        <fullName evidence="11">Endonuclease</fullName>
    </submittedName>
</protein>
<dbReference type="SUPFAM" id="SSF81624">
    <property type="entry name" value="N-terminal domain of MutM-like DNA repair proteins"/>
    <property type="match status" value="1"/>
</dbReference>
<keyword evidence="7" id="KW-0456">Lyase</keyword>
<dbReference type="PANTHER" id="PTHR22993:SF9">
    <property type="entry name" value="FORMAMIDOPYRIMIDINE-DNA GLYCOSYLASE"/>
    <property type="match status" value="1"/>
</dbReference>
<evidence type="ECO:0000256" key="4">
    <source>
        <dbReference type="ARBA" id="ARBA00022801"/>
    </source>
</evidence>
<dbReference type="Pfam" id="PF01149">
    <property type="entry name" value="Fapy_DNA_glyco"/>
    <property type="match status" value="1"/>
</dbReference>
<dbReference type="CDD" id="cd08974">
    <property type="entry name" value="BaFpgNei_N_2"/>
    <property type="match status" value="1"/>
</dbReference>
<evidence type="ECO:0000256" key="9">
    <source>
        <dbReference type="ARBA" id="ARBA00023295"/>
    </source>
</evidence>
<keyword evidence="11" id="KW-0540">Nuclease</keyword>
<reference evidence="11 12" key="1">
    <citation type="submission" date="2022-04" db="EMBL/GenBank/DDBJ databases">
        <title>Pseudomonas knackmussii B09-2.</title>
        <authorList>
            <person name="Deng Y."/>
        </authorList>
    </citation>
    <scope>NUCLEOTIDE SEQUENCE [LARGE SCALE GENOMIC DNA]</scope>
    <source>
        <strain evidence="11 12">B09-2</strain>
    </source>
</reference>
<evidence type="ECO:0000256" key="6">
    <source>
        <dbReference type="ARBA" id="ARBA00023204"/>
    </source>
</evidence>
<evidence type="ECO:0000256" key="3">
    <source>
        <dbReference type="ARBA" id="ARBA00022763"/>
    </source>
</evidence>
<proteinExistence type="inferred from homology"/>
<evidence type="ECO:0000256" key="1">
    <source>
        <dbReference type="ARBA" id="ARBA00001668"/>
    </source>
</evidence>
<evidence type="ECO:0000259" key="10">
    <source>
        <dbReference type="PROSITE" id="PS51068"/>
    </source>
</evidence>
<dbReference type="PANTHER" id="PTHR22993">
    <property type="entry name" value="FORMAMIDOPYRIMIDINE-DNA GLYCOSYLASE"/>
    <property type="match status" value="1"/>
</dbReference>
<dbReference type="Proteomes" id="UP000831189">
    <property type="component" value="Chromosome"/>
</dbReference>
<evidence type="ECO:0000256" key="2">
    <source>
        <dbReference type="ARBA" id="ARBA00009409"/>
    </source>
</evidence>
<organism evidence="11 12">
    <name type="scientific">Pseudomonas knackmussii</name>
    <dbReference type="NCBI Taxonomy" id="65741"/>
    <lineage>
        <taxon>Bacteria</taxon>
        <taxon>Pseudomonadati</taxon>
        <taxon>Pseudomonadota</taxon>
        <taxon>Gammaproteobacteria</taxon>
        <taxon>Pseudomonadales</taxon>
        <taxon>Pseudomonadaceae</taxon>
        <taxon>Pseudomonas</taxon>
    </lineage>
</organism>
<keyword evidence="4" id="KW-0378">Hydrolase</keyword>
<dbReference type="SMART" id="SM00898">
    <property type="entry name" value="Fapy_DNA_glyco"/>
    <property type="match status" value="1"/>
</dbReference>
<evidence type="ECO:0000313" key="11">
    <source>
        <dbReference type="EMBL" id="UPQ83488.1"/>
    </source>
</evidence>
<dbReference type="InterPro" id="IPR012319">
    <property type="entry name" value="FPG_cat"/>
</dbReference>
<dbReference type="Gene3D" id="1.10.8.50">
    <property type="match status" value="1"/>
</dbReference>
<feature type="domain" description="Formamidopyrimidine-DNA glycosylase catalytic" evidence="10">
    <location>
        <begin position="2"/>
        <end position="101"/>
    </location>
</feature>
<evidence type="ECO:0000256" key="5">
    <source>
        <dbReference type="ARBA" id="ARBA00023125"/>
    </source>
</evidence>
<evidence type="ECO:0000256" key="8">
    <source>
        <dbReference type="ARBA" id="ARBA00023268"/>
    </source>
</evidence>
<keyword evidence="3" id="KW-0227">DNA damage</keyword>
<dbReference type="GO" id="GO:0004519">
    <property type="term" value="F:endonuclease activity"/>
    <property type="evidence" value="ECO:0007669"/>
    <property type="project" value="UniProtKB-KW"/>
</dbReference>
<keyword evidence="5" id="KW-0238">DNA-binding</keyword>
<accession>A0ABY4KUV2</accession>
<keyword evidence="12" id="KW-1185">Reference proteome</keyword>
<dbReference type="PROSITE" id="PS51068">
    <property type="entry name" value="FPG_CAT"/>
    <property type="match status" value="1"/>
</dbReference>
<keyword evidence="6" id="KW-0234">DNA repair</keyword>
<dbReference type="InterPro" id="IPR015886">
    <property type="entry name" value="H2TH_FPG"/>
</dbReference>
<name>A0ABY4KUV2_9PSED</name>
<comment type="catalytic activity">
    <reaction evidence="1">
        <text>Hydrolysis of DNA containing ring-opened 7-methylguanine residues, releasing 2,6-diamino-4-hydroxy-5-(N-methyl)formamidopyrimidine.</text>
        <dbReference type="EC" id="3.2.2.23"/>
    </reaction>
</comment>
<dbReference type="InterPro" id="IPR010979">
    <property type="entry name" value="Ribosomal_uS13-like_H2TH"/>
</dbReference>
<gene>
    <name evidence="11" type="ORF">M0M42_03510</name>
</gene>
<dbReference type="EMBL" id="CP096208">
    <property type="protein sequence ID" value="UPQ83488.1"/>
    <property type="molecule type" value="Genomic_DNA"/>
</dbReference>
<sequence length="262" mass="29877">MPEGPSIVILREEAAAFTGQTVERAEGNSKQDKRRLVGQTVRSFRSWGKHFLIELDDVSLRIHLLLFGSYRINERKESAPRLSLGFGNGELNFYGCSVQFIEGPLDEAYDWSADVMSDAWDSRAILKKLRARPRLLACDALLDQTLFSGSGNIIKNEVLFRTRIHPLSLVGDLPATKLRELAREVRTYSFDFLQWKREGTLKAHWLAHTKITCPRCKVLFVKAKALGRSKRRAFYCERCQKRYGVIEDMQQIEQPALDDAGG</sequence>
<keyword evidence="11" id="KW-0255">Endonuclease</keyword>
<evidence type="ECO:0000256" key="7">
    <source>
        <dbReference type="ARBA" id="ARBA00023239"/>
    </source>
</evidence>
<keyword evidence="8" id="KW-0511">Multifunctional enzyme</keyword>
<dbReference type="Gene3D" id="3.20.190.10">
    <property type="entry name" value="MutM-like, N-terminal"/>
    <property type="match status" value="1"/>
</dbReference>
<comment type="similarity">
    <text evidence="2">Belongs to the FPG family.</text>
</comment>
<keyword evidence="9" id="KW-0326">Glycosidase</keyword>